<dbReference type="Gene3D" id="2.30.30.40">
    <property type="entry name" value="SH3 Domains"/>
    <property type="match status" value="1"/>
</dbReference>
<dbReference type="InterPro" id="IPR036061">
    <property type="entry name" value="CheW-like_dom_sf"/>
</dbReference>
<dbReference type="InterPro" id="IPR002545">
    <property type="entry name" value="CheW-lke_dom"/>
</dbReference>
<evidence type="ECO:0000313" key="5">
    <source>
        <dbReference type="EMBL" id="MDT0618273.1"/>
    </source>
</evidence>
<evidence type="ECO:0000256" key="1">
    <source>
        <dbReference type="ARBA" id="ARBA00004496"/>
    </source>
</evidence>
<evidence type="ECO:0000313" key="6">
    <source>
        <dbReference type="Proteomes" id="UP001259982"/>
    </source>
</evidence>
<dbReference type="PROSITE" id="PS50851">
    <property type="entry name" value="CHEW"/>
    <property type="match status" value="1"/>
</dbReference>
<dbReference type="Proteomes" id="UP001259982">
    <property type="component" value="Unassembled WGS sequence"/>
</dbReference>
<keyword evidence="6" id="KW-1185">Reference proteome</keyword>
<evidence type="ECO:0000259" key="4">
    <source>
        <dbReference type="PROSITE" id="PS50851"/>
    </source>
</evidence>
<evidence type="ECO:0000256" key="3">
    <source>
        <dbReference type="ARBA" id="ARBA00022490"/>
    </source>
</evidence>
<sequence length="163" mass="17903">MSESSDPQRGGNPPTNEFLTFTLGDEEYGVDILKVQEIRGYETVTRIPESPNFVKGVINLRGTIVPVVDMRVKFELETVAYDEFTVMIILNLADRTVGMIVDGVSDVIDLTSDQIRPAPEFGGSFDADYITGLGVIEDRMLILVDIERLMLSEEMALVAAAAA</sequence>
<evidence type="ECO:0000256" key="2">
    <source>
        <dbReference type="ARBA" id="ARBA00021483"/>
    </source>
</evidence>
<name>A0ABU3B7X7_9GAMM</name>
<dbReference type="SMART" id="SM00260">
    <property type="entry name" value="CheW"/>
    <property type="match status" value="1"/>
</dbReference>
<feature type="domain" description="CheW-like" evidence="4">
    <location>
        <begin position="15"/>
        <end position="155"/>
    </location>
</feature>
<dbReference type="SUPFAM" id="SSF50341">
    <property type="entry name" value="CheW-like"/>
    <property type="match status" value="1"/>
</dbReference>
<reference evidence="5 6" key="1">
    <citation type="submission" date="2023-09" db="EMBL/GenBank/DDBJ databases">
        <authorList>
            <person name="Rey-Velasco X."/>
        </authorList>
    </citation>
    <scope>NUCLEOTIDE SEQUENCE [LARGE SCALE GENOMIC DNA]</scope>
    <source>
        <strain evidence="5 6">P385</strain>
    </source>
</reference>
<protein>
    <recommendedName>
        <fullName evidence="2">Chemotaxis protein CheW</fullName>
    </recommendedName>
</protein>
<keyword evidence="3" id="KW-0963">Cytoplasm</keyword>
<comment type="caution">
    <text evidence="5">The sequence shown here is derived from an EMBL/GenBank/DDBJ whole genome shotgun (WGS) entry which is preliminary data.</text>
</comment>
<dbReference type="PANTHER" id="PTHR22617:SF45">
    <property type="entry name" value="CHEMOTAXIS PROTEIN CHEW"/>
    <property type="match status" value="1"/>
</dbReference>
<dbReference type="Gene3D" id="2.40.50.180">
    <property type="entry name" value="CheA-289, Domain 4"/>
    <property type="match status" value="1"/>
</dbReference>
<dbReference type="PANTHER" id="PTHR22617">
    <property type="entry name" value="CHEMOTAXIS SENSOR HISTIDINE KINASE-RELATED"/>
    <property type="match status" value="1"/>
</dbReference>
<dbReference type="InterPro" id="IPR039315">
    <property type="entry name" value="CheW"/>
</dbReference>
<dbReference type="RefSeq" id="WP_311658357.1">
    <property type="nucleotide sequence ID" value="NZ_JAVRHY010000005.1"/>
</dbReference>
<gene>
    <name evidence="5" type="ORF">RM531_07280</name>
</gene>
<dbReference type="CDD" id="cd00732">
    <property type="entry name" value="CheW"/>
    <property type="match status" value="1"/>
</dbReference>
<accession>A0ABU3B7X7</accession>
<dbReference type="EMBL" id="JAVRHY010000005">
    <property type="protein sequence ID" value="MDT0618273.1"/>
    <property type="molecule type" value="Genomic_DNA"/>
</dbReference>
<proteinExistence type="predicted"/>
<dbReference type="Pfam" id="PF01584">
    <property type="entry name" value="CheW"/>
    <property type="match status" value="1"/>
</dbReference>
<comment type="subcellular location">
    <subcellularLocation>
        <location evidence="1">Cytoplasm</location>
    </subcellularLocation>
</comment>
<organism evidence="5 6">
    <name type="scientific">Spectribacter acetivorans</name>
    <dbReference type="NCBI Taxonomy" id="3075603"/>
    <lineage>
        <taxon>Bacteria</taxon>
        <taxon>Pseudomonadati</taxon>
        <taxon>Pseudomonadota</taxon>
        <taxon>Gammaproteobacteria</taxon>
        <taxon>Salinisphaerales</taxon>
        <taxon>Salinisphaeraceae</taxon>
        <taxon>Spectribacter</taxon>
    </lineage>
</organism>